<comment type="caution">
    <text evidence="1">The sequence shown here is derived from an EMBL/GenBank/DDBJ whole genome shotgun (WGS) entry which is preliminary data.</text>
</comment>
<evidence type="ECO:0000313" key="2">
    <source>
        <dbReference type="Proteomes" id="UP001148662"/>
    </source>
</evidence>
<protein>
    <submittedName>
        <fullName evidence="1">Uncharacterized protein</fullName>
    </submittedName>
</protein>
<dbReference type="Proteomes" id="UP001148662">
    <property type="component" value="Unassembled WGS sequence"/>
</dbReference>
<proteinExistence type="predicted"/>
<reference evidence="1" key="1">
    <citation type="submission" date="2022-07" db="EMBL/GenBank/DDBJ databases">
        <title>Genome Sequence of Phlebia brevispora.</title>
        <authorList>
            <person name="Buettner E."/>
        </authorList>
    </citation>
    <scope>NUCLEOTIDE SEQUENCE</scope>
    <source>
        <strain evidence="1">MPL23</strain>
    </source>
</reference>
<accession>A0ACC1SDQ6</accession>
<sequence length="364" mass="40385">MNPPISDPHTPPRRPSHADRSPGPFSSPLTPTSSFSTPSTHVRNNEDPFASTESTPTHRPQQTRPTTLYALGVPGEESRSALFFENSDLSVQKVHQPDRARDFERPRRSQCTTLYDLIRAGLPQPPPYTKTHKSFLSSMKQFNKTEKTMASDPTTASDVLEEVVYAEGMLDYIIPIAREQLSSMKLDWDSEDHVDLINAVSPWNIRRILPPCINSEKEAEDWGVYANISPVLLVLDCVIHDDILPAPLDTPQVIPVEAPNVTSSDAEDGVVPDFIITDDEGSVRGVVEFKSEPILRPTDNSGARGNVFADLQDTHVLNGELSPGLPMKFVWPRYGEAEGREDTKTAQSSDTQTKLLIQARHSLI</sequence>
<name>A0ACC1SDQ6_9APHY</name>
<organism evidence="1 2">
    <name type="scientific">Phlebia brevispora</name>
    <dbReference type="NCBI Taxonomy" id="194682"/>
    <lineage>
        <taxon>Eukaryota</taxon>
        <taxon>Fungi</taxon>
        <taxon>Dikarya</taxon>
        <taxon>Basidiomycota</taxon>
        <taxon>Agaricomycotina</taxon>
        <taxon>Agaricomycetes</taxon>
        <taxon>Polyporales</taxon>
        <taxon>Meruliaceae</taxon>
        <taxon>Phlebia</taxon>
    </lineage>
</organism>
<dbReference type="EMBL" id="JANHOG010001423">
    <property type="protein sequence ID" value="KAJ3537306.1"/>
    <property type="molecule type" value="Genomic_DNA"/>
</dbReference>
<keyword evidence="2" id="KW-1185">Reference proteome</keyword>
<gene>
    <name evidence="1" type="ORF">NM688_g6713</name>
</gene>
<evidence type="ECO:0000313" key="1">
    <source>
        <dbReference type="EMBL" id="KAJ3537306.1"/>
    </source>
</evidence>